<protein>
    <recommendedName>
        <fullName evidence="3">Glycosyltransferase</fullName>
    </recommendedName>
</protein>
<dbReference type="SUPFAM" id="SSF53448">
    <property type="entry name" value="Nucleotide-diphospho-sugar transferases"/>
    <property type="match status" value="1"/>
</dbReference>
<sequence>MIYYITPYLTGNIGKAINEAIAVLPDDSWVCLRDTDTMFLLPDQPSMLEELIMSNPPFDVIGATCNRLGSGYQLFSNQINDDPNILNHIEYAKIAREYHKVSVEEVPFGTPLAGFFLLFRKSLWNEIPFEEKSIQFDLIFSRTLHEKGKRLGLMRGMYLFHIYRLGQTNPQRSIHHLLHCHDHSKTI</sequence>
<keyword evidence="2" id="KW-1185">Reference proteome</keyword>
<gene>
    <name evidence="1" type="ORF">ESCO13_00204</name>
</gene>
<reference evidence="1" key="1">
    <citation type="submission" date="2017-02" db="EMBL/GenBank/DDBJ databases">
        <title>Complete genome sequence of two Escherichia coli phages, vB_EcoM_ ESCO5 and vB_EcoM_ESCO13, which are related to phAPEC8.</title>
        <authorList>
            <person name="Trotereau A."/>
            <person name="Gonnet M."/>
            <person name="Viardot A."/>
            <person name="Lalmanach A.-C."/>
            <person name="Guabiraba R."/>
            <person name="Chanteloup N."/>
            <person name="Schouler C."/>
        </authorList>
    </citation>
    <scope>NUCLEOTIDE SEQUENCE [LARGE SCALE GENOMIC DNA]</scope>
</reference>
<organism evidence="1 2">
    <name type="scientific">Escherichia phage ESCO13</name>
    <dbReference type="NCBI Taxonomy" id="1881104"/>
    <lineage>
        <taxon>Viruses</taxon>
        <taxon>Duplodnaviria</taxon>
        <taxon>Heunggongvirae</taxon>
        <taxon>Uroviricota</taxon>
        <taxon>Caudoviricetes</taxon>
        <taxon>Stephanstirmvirinae</taxon>
        <taxon>Phapecoctavirus</taxon>
        <taxon>Phapecoctavirus ESCO13</taxon>
    </lineage>
</organism>
<dbReference type="EMBL" id="KX552041">
    <property type="protein sequence ID" value="AOQ27320.1"/>
    <property type="molecule type" value="Genomic_DNA"/>
</dbReference>
<dbReference type="Gene3D" id="3.90.550.10">
    <property type="entry name" value="Spore Coat Polysaccharide Biosynthesis Protein SpsA, Chain A"/>
    <property type="match status" value="1"/>
</dbReference>
<evidence type="ECO:0008006" key="3">
    <source>
        <dbReference type="Google" id="ProtNLM"/>
    </source>
</evidence>
<name>A0A1D7XFI7_9CAUD</name>
<evidence type="ECO:0000313" key="2">
    <source>
        <dbReference type="Proteomes" id="UP000225358"/>
    </source>
</evidence>
<dbReference type="Proteomes" id="UP000225358">
    <property type="component" value="Segment"/>
</dbReference>
<evidence type="ECO:0000313" key="1">
    <source>
        <dbReference type="EMBL" id="AOQ27320.1"/>
    </source>
</evidence>
<proteinExistence type="predicted"/>
<accession>A0A1D7XFI7</accession>
<dbReference type="InterPro" id="IPR029044">
    <property type="entry name" value="Nucleotide-diphossugar_trans"/>
</dbReference>